<dbReference type="HAMAP" id="MF_00974">
    <property type="entry name" value="DNA_primase_DnaG"/>
    <property type="match status" value="1"/>
</dbReference>
<dbReference type="CDD" id="cd03364">
    <property type="entry name" value="TOPRIM_DnaG_primases"/>
    <property type="match status" value="1"/>
</dbReference>
<organism evidence="17">
    <name type="scientific">Ignavibacterium album</name>
    <dbReference type="NCBI Taxonomy" id="591197"/>
    <lineage>
        <taxon>Bacteria</taxon>
        <taxon>Pseudomonadati</taxon>
        <taxon>Ignavibacteriota</taxon>
        <taxon>Ignavibacteria</taxon>
        <taxon>Ignavibacteriales</taxon>
        <taxon>Ignavibacteriaceae</taxon>
        <taxon>Ignavibacterium</taxon>
    </lineage>
</organism>
<dbReference type="PROSITE" id="PS50880">
    <property type="entry name" value="TOPRIM"/>
    <property type="match status" value="1"/>
</dbReference>
<dbReference type="InterPro" id="IPR037068">
    <property type="entry name" value="DNA_primase_core_N_sf"/>
</dbReference>
<keyword evidence="9" id="KW-0460">Magnesium</keyword>
<evidence type="ECO:0000313" key="17">
    <source>
        <dbReference type="EMBL" id="HGT48173.1"/>
    </source>
</evidence>
<evidence type="ECO:0000256" key="6">
    <source>
        <dbReference type="ARBA" id="ARBA00022723"/>
    </source>
</evidence>
<keyword evidence="8 12" id="KW-0862">Zinc</keyword>
<evidence type="ECO:0000256" key="11">
    <source>
        <dbReference type="ARBA" id="ARBA00023163"/>
    </source>
</evidence>
<dbReference type="GO" id="GO:0006269">
    <property type="term" value="P:DNA replication, synthesis of primer"/>
    <property type="evidence" value="ECO:0007669"/>
    <property type="project" value="UniProtKB-UniRule"/>
</dbReference>
<evidence type="ECO:0000256" key="1">
    <source>
        <dbReference type="ARBA" id="ARBA00022478"/>
    </source>
</evidence>
<dbReference type="GO" id="GO:1990077">
    <property type="term" value="C:primosome complex"/>
    <property type="evidence" value="ECO:0007669"/>
    <property type="project" value="UniProtKB-KW"/>
</dbReference>
<dbReference type="GO" id="GO:0003899">
    <property type="term" value="F:DNA-directed RNA polymerase activity"/>
    <property type="evidence" value="ECO:0007669"/>
    <property type="project" value="UniProtKB-UniRule"/>
</dbReference>
<dbReference type="Gene3D" id="3.40.1360.10">
    <property type="match status" value="1"/>
</dbReference>
<dbReference type="SMART" id="SM00400">
    <property type="entry name" value="ZnF_CHCC"/>
    <property type="match status" value="1"/>
</dbReference>
<dbReference type="InterPro" id="IPR013264">
    <property type="entry name" value="DNAG_N"/>
</dbReference>
<keyword evidence="3 12" id="KW-0808">Transferase</keyword>
<keyword evidence="4 12" id="KW-0548">Nucleotidyltransferase</keyword>
<evidence type="ECO:0000256" key="10">
    <source>
        <dbReference type="ARBA" id="ARBA00023125"/>
    </source>
</evidence>
<dbReference type="InterPro" id="IPR036977">
    <property type="entry name" value="DNA_primase_Znf_CHC2"/>
</dbReference>
<comment type="function">
    <text evidence="12 13">RNA polymerase that catalyzes the synthesis of short RNA molecules used as primers for DNA polymerase during DNA replication.</text>
</comment>
<evidence type="ECO:0000256" key="7">
    <source>
        <dbReference type="ARBA" id="ARBA00022771"/>
    </source>
</evidence>
<dbReference type="InterPro" id="IPR050219">
    <property type="entry name" value="DnaG_primase"/>
</dbReference>
<evidence type="ECO:0000256" key="14">
    <source>
        <dbReference type="PIRSR" id="PIRSR002811-1"/>
    </source>
</evidence>
<keyword evidence="1 12" id="KW-0240">DNA-directed RNA polymerase</keyword>
<keyword evidence="10 12" id="KW-0238">DNA-binding</keyword>
<keyword evidence="2 12" id="KW-0639">Primosome</keyword>
<protein>
    <recommendedName>
        <fullName evidence="12 13">DNA primase</fullName>
        <ecNumber evidence="12">2.7.7.101</ecNumber>
    </recommendedName>
</protein>
<comment type="catalytic activity">
    <reaction evidence="12">
        <text>ssDNA + n NTP = ssDNA/pppN(pN)n-1 hybrid + (n-1) diphosphate.</text>
        <dbReference type="EC" id="2.7.7.101"/>
    </reaction>
</comment>
<dbReference type="Pfam" id="PF01807">
    <property type="entry name" value="Zn_ribbon_DnaG"/>
    <property type="match status" value="1"/>
</dbReference>
<evidence type="ECO:0000256" key="8">
    <source>
        <dbReference type="ARBA" id="ARBA00022833"/>
    </source>
</evidence>
<evidence type="ECO:0000256" key="15">
    <source>
        <dbReference type="SAM" id="Coils"/>
    </source>
</evidence>
<keyword evidence="11 12" id="KW-0804">Transcription</keyword>
<dbReference type="PANTHER" id="PTHR30313">
    <property type="entry name" value="DNA PRIMASE"/>
    <property type="match status" value="1"/>
</dbReference>
<dbReference type="EMBL" id="DSVI01000010">
    <property type="protein sequence ID" value="HGT48173.1"/>
    <property type="molecule type" value="Genomic_DNA"/>
</dbReference>
<dbReference type="GO" id="GO:0008270">
    <property type="term" value="F:zinc ion binding"/>
    <property type="evidence" value="ECO:0007669"/>
    <property type="project" value="UniProtKB-UniRule"/>
</dbReference>
<feature type="domain" description="Toprim" evidence="16">
    <location>
        <begin position="257"/>
        <end position="340"/>
    </location>
</feature>
<dbReference type="GO" id="GO:0005737">
    <property type="term" value="C:cytoplasm"/>
    <property type="evidence" value="ECO:0007669"/>
    <property type="project" value="TreeGrafter"/>
</dbReference>
<dbReference type="InterPro" id="IPR034151">
    <property type="entry name" value="TOPRIM_DnaG_bac"/>
</dbReference>
<evidence type="ECO:0000256" key="5">
    <source>
        <dbReference type="ARBA" id="ARBA00022705"/>
    </source>
</evidence>
<dbReference type="GO" id="GO:0000428">
    <property type="term" value="C:DNA-directed RNA polymerase complex"/>
    <property type="evidence" value="ECO:0007669"/>
    <property type="project" value="UniProtKB-KW"/>
</dbReference>
<keyword evidence="6 12" id="KW-0479">Metal-binding</keyword>
<keyword evidence="7 12" id="KW-0863">Zinc-finger</keyword>
<keyword evidence="15" id="KW-0175">Coiled coil</keyword>
<dbReference type="Pfam" id="PF13155">
    <property type="entry name" value="Toprim_2"/>
    <property type="match status" value="1"/>
</dbReference>
<keyword evidence="5 12" id="KW-0235">DNA replication</keyword>
<dbReference type="PIRSF" id="PIRSF002811">
    <property type="entry name" value="DnaG"/>
    <property type="match status" value="1"/>
</dbReference>
<comment type="caution">
    <text evidence="17">The sequence shown here is derived from an EMBL/GenBank/DDBJ whole genome shotgun (WGS) entry which is preliminary data.</text>
</comment>
<dbReference type="Pfam" id="PF08275">
    <property type="entry name" value="DNAG_N"/>
    <property type="match status" value="1"/>
</dbReference>
<comment type="subunit">
    <text evidence="12">Monomer. Interacts with DnaB.</text>
</comment>
<dbReference type="InterPro" id="IPR006295">
    <property type="entry name" value="DNA_primase_DnaG"/>
</dbReference>
<accession>A0A832G2L6</accession>
<dbReference type="NCBIfam" id="TIGR01391">
    <property type="entry name" value="dnaG"/>
    <property type="match status" value="1"/>
</dbReference>
<comment type="similarity">
    <text evidence="12 13">Belongs to the DnaG primase family.</text>
</comment>
<dbReference type="PANTHER" id="PTHR30313:SF2">
    <property type="entry name" value="DNA PRIMASE"/>
    <property type="match status" value="1"/>
</dbReference>
<dbReference type="Gene3D" id="3.90.580.10">
    <property type="entry name" value="Zinc finger, CHC2-type domain"/>
    <property type="match status" value="1"/>
</dbReference>
<dbReference type="SUPFAM" id="SSF57783">
    <property type="entry name" value="Zinc beta-ribbon"/>
    <property type="match status" value="1"/>
</dbReference>
<dbReference type="Pfam" id="PF10410">
    <property type="entry name" value="DnaB_bind"/>
    <property type="match status" value="1"/>
</dbReference>
<feature type="zinc finger region" description="CHC2-type" evidence="12 14">
    <location>
        <begin position="38"/>
        <end position="62"/>
    </location>
</feature>
<dbReference type="Gene3D" id="3.90.980.10">
    <property type="entry name" value="DNA primase, catalytic core, N-terminal domain"/>
    <property type="match status" value="1"/>
</dbReference>
<evidence type="ECO:0000256" key="12">
    <source>
        <dbReference type="HAMAP-Rule" id="MF_00974"/>
    </source>
</evidence>
<evidence type="ECO:0000256" key="3">
    <source>
        <dbReference type="ARBA" id="ARBA00022679"/>
    </source>
</evidence>
<dbReference type="FunFam" id="3.90.580.10:FF:000001">
    <property type="entry name" value="DNA primase"/>
    <property type="match status" value="1"/>
</dbReference>
<dbReference type="EC" id="2.7.7.101" evidence="12"/>
<name>A0A832G2L6_9BACT</name>
<dbReference type="AlphaFoldDB" id="A0A832G2L6"/>
<dbReference type="InterPro" id="IPR002694">
    <property type="entry name" value="Znf_CHC2"/>
</dbReference>
<sequence length="622" mass="71982">MRISESKIEEIRSAANIVDIISEYVQLRKRGRNYIGLCPFHSEKTPSFTVSDEKQIYHCFGCHNGGNVFKFLMEYKKISFIEAVQELAEQLGIELNYDQSTFEGQTEQEILFDINTEVARYFSNNLLNDEEGQIARDYFQKRNIKVQTMRAFGLGYALNGWENLVSFLKQKNIDLEKALQLGLIGRNKDGRVYDKLAGRIIFPIFSPNGRVIAFAGRKLRDDDTGAKYINSPESIIYVKGRVLYGLSFAKDEIRKLDKAIIVEGYMDLISLYQAGVKNVVAVSGTALTDEQAQLLSRYTKNVVLLFDADTAGIAASMRSIEILLRKDFDVKIATLPSGEDPDSFVNKYGKEEFEETVKRAENFLEYQTAYYEKQGMFDDPTKAAEAIRDLVKPIAIIDDELKRNLLIKNISRKFNLREKLLEKELEKALEQEKRNVRSQPQRIYKEDNVIQKTLAPEKIKSVPPQLYNTEKEIIKLLFENDSTIIELILQNIEPETLELEIHRNVLISIKEYFSEKGNTNPADLISLFDEDTQSYLREITIEQYTLSHTWFERHPSIDAENKLYRYTIDLIKKYKQLHLDMKIAENQRAIENADSEEIAISLMKENQELERRRRELKIELPG</sequence>
<dbReference type="GO" id="GO:0003677">
    <property type="term" value="F:DNA binding"/>
    <property type="evidence" value="ECO:0007669"/>
    <property type="project" value="UniProtKB-KW"/>
</dbReference>
<dbReference type="InterPro" id="IPR019475">
    <property type="entry name" value="DNA_primase_DnaB-bd"/>
</dbReference>
<gene>
    <name evidence="12" type="primary">dnaG</name>
    <name evidence="17" type="ORF">ENS56_09060</name>
</gene>
<evidence type="ECO:0000256" key="2">
    <source>
        <dbReference type="ARBA" id="ARBA00022515"/>
    </source>
</evidence>
<dbReference type="InterPro" id="IPR030846">
    <property type="entry name" value="DnaG_bac"/>
</dbReference>
<dbReference type="FunFam" id="3.40.1360.10:FF:000002">
    <property type="entry name" value="DNA primase"/>
    <property type="match status" value="1"/>
</dbReference>
<comment type="cofactor">
    <cofactor evidence="12 13 14">
        <name>Zn(2+)</name>
        <dbReference type="ChEBI" id="CHEBI:29105"/>
    </cofactor>
    <text evidence="12 13 14">Binds 1 zinc ion per monomer.</text>
</comment>
<reference evidence="17" key="1">
    <citation type="journal article" date="2020" name="mSystems">
        <title>Genome- and Community-Level Interaction Insights into Carbon Utilization and Element Cycling Functions of Hydrothermarchaeota in Hydrothermal Sediment.</title>
        <authorList>
            <person name="Zhou Z."/>
            <person name="Liu Y."/>
            <person name="Xu W."/>
            <person name="Pan J."/>
            <person name="Luo Z.H."/>
            <person name="Li M."/>
        </authorList>
    </citation>
    <scope>NUCLEOTIDE SEQUENCE [LARGE SCALE GENOMIC DNA]</scope>
    <source>
        <strain evidence="17">SpSt-500</strain>
    </source>
</reference>
<proteinExistence type="inferred from homology"/>
<evidence type="ECO:0000256" key="4">
    <source>
        <dbReference type="ARBA" id="ARBA00022695"/>
    </source>
</evidence>
<comment type="domain">
    <text evidence="12">Contains an N-terminal zinc-binding domain, a central core domain that contains the primase activity, and a C-terminal DnaB-binding domain.</text>
</comment>
<feature type="coiled-coil region" evidence="15">
    <location>
        <begin position="592"/>
        <end position="619"/>
    </location>
</feature>
<evidence type="ECO:0000259" key="16">
    <source>
        <dbReference type="PROSITE" id="PS50880"/>
    </source>
</evidence>
<dbReference type="InterPro" id="IPR006171">
    <property type="entry name" value="TOPRIM_dom"/>
</dbReference>
<evidence type="ECO:0000256" key="9">
    <source>
        <dbReference type="ARBA" id="ARBA00022842"/>
    </source>
</evidence>
<evidence type="ECO:0000256" key="13">
    <source>
        <dbReference type="PIRNR" id="PIRNR002811"/>
    </source>
</evidence>
<dbReference type="SMART" id="SM00493">
    <property type="entry name" value="TOPRIM"/>
    <property type="match status" value="1"/>
</dbReference>
<dbReference type="SUPFAM" id="SSF56731">
    <property type="entry name" value="DNA primase core"/>
    <property type="match status" value="1"/>
</dbReference>